<reference evidence="8" key="1">
    <citation type="submission" date="2023-01" db="EMBL/GenBank/DDBJ databases">
        <title>Draft genome sequence of Nocardiopsis sp. LSu2-4 isolated from halophytes.</title>
        <authorList>
            <person name="Duangmal K."/>
            <person name="Chantavorakit T."/>
        </authorList>
    </citation>
    <scope>NUCLEOTIDE SEQUENCE</scope>
    <source>
        <strain evidence="8">LSu2-4</strain>
    </source>
</reference>
<gene>
    <name evidence="8" type="ORF">O4U47_05590</name>
</gene>
<dbReference type="Proteomes" id="UP001165685">
    <property type="component" value="Unassembled WGS sequence"/>
</dbReference>
<dbReference type="PANTHER" id="PTHR30106">
    <property type="entry name" value="INNER MEMBRANE PROTEIN YEIH-RELATED"/>
    <property type="match status" value="1"/>
</dbReference>
<evidence type="ECO:0000256" key="4">
    <source>
        <dbReference type="ARBA" id="ARBA00022692"/>
    </source>
</evidence>
<feature type="transmembrane region" description="Helical" evidence="7">
    <location>
        <begin position="332"/>
        <end position="353"/>
    </location>
</feature>
<evidence type="ECO:0000256" key="6">
    <source>
        <dbReference type="ARBA" id="ARBA00023136"/>
    </source>
</evidence>
<evidence type="ECO:0000313" key="8">
    <source>
        <dbReference type="EMBL" id="MDA2803976.1"/>
    </source>
</evidence>
<keyword evidence="3" id="KW-1003">Cell membrane</keyword>
<comment type="subcellular location">
    <subcellularLocation>
        <location evidence="1">Cell membrane</location>
        <topology evidence="1">Multi-pass membrane protein</topology>
    </subcellularLocation>
</comment>
<feature type="transmembrane region" description="Helical" evidence="7">
    <location>
        <begin position="298"/>
        <end position="320"/>
    </location>
</feature>
<evidence type="ECO:0000256" key="5">
    <source>
        <dbReference type="ARBA" id="ARBA00022989"/>
    </source>
</evidence>
<accession>A0ABT4THY2</accession>
<keyword evidence="4 7" id="KW-0812">Transmembrane</keyword>
<keyword evidence="9" id="KW-1185">Reference proteome</keyword>
<evidence type="ECO:0000256" key="2">
    <source>
        <dbReference type="ARBA" id="ARBA00007977"/>
    </source>
</evidence>
<evidence type="ECO:0000256" key="7">
    <source>
        <dbReference type="SAM" id="Phobius"/>
    </source>
</evidence>
<protein>
    <submittedName>
        <fullName evidence="8">Sulfate exporter family transporter</fullName>
    </submittedName>
</protein>
<dbReference type="EMBL" id="JAQFWP010000007">
    <property type="protein sequence ID" value="MDA2803976.1"/>
    <property type="molecule type" value="Genomic_DNA"/>
</dbReference>
<dbReference type="RefSeq" id="WP_270676464.1">
    <property type="nucleotide sequence ID" value="NZ_JAQFWP010000007.1"/>
</dbReference>
<feature type="transmembrane region" description="Helical" evidence="7">
    <location>
        <begin position="163"/>
        <end position="189"/>
    </location>
</feature>
<dbReference type="InterPro" id="IPR018383">
    <property type="entry name" value="UPF0324_pro"/>
</dbReference>
<comment type="similarity">
    <text evidence="2">Belongs to the UPF0324 family.</text>
</comment>
<keyword evidence="6 7" id="KW-0472">Membrane</keyword>
<sequence length="354" mass="34054">MLKKSPSCGLSPSRMRVRLAPLLPGALLVAAGVAAAMGVHAIMPGAGALVVALVLGAVLANVGLVPDRARPGLKAAAKTPMRAGIVLLGLGLSLPDVLALGGPVLLVVAGGLVATFGATVAMGRVLGIGPERRMLIAAGVSVCGASAVAAANDAVGGDDDDVATAVALVTVFGTVAIPVLPALAAAFGLGPDLTGMWIGASVHEVGQVAAAAGAVGGTALATAVVVKLTRVVLLAPLMVALGVWRRRRAVAAAGPDGADSGSGRATPRRPPLVPLFVVGFLAAAALGGTGWLPGSVLAVGGVVQTILLSAGLFAMGAGVHLPTLAKSGARPLALGAVSSVFIATAALGGLVAVA</sequence>
<feature type="transmembrane region" description="Helical" evidence="7">
    <location>
        <begin position="272"/>
        <end position="292"/>
    </location>
</feature>
<feature type="transmembrane region" description="Helical" evidence="7">
    <location>
        <begin position="134"/>
        <end position="151"/>
    </location>
</feature>
<organism evidence="8 9">
    <name type="scientific">Nocardiopsis suaedae</name>
    <dbReference type="NCBI Taxonomy" id="3018444"/>
    <lineage>
        <taxon>Bacteria</taxon>
        <taxon>Bacillati</taxon>
        <taxon>Actinomycetota</taxon>
        <taxon>Actinomycetes</taxon>
        <taxon>Streptosporangiales</taxon>
        <taxon>Nocardiopsidaceae</taxon>
        <taxon>Nocardiopsis</taxon>
    </lineage>
</organism>
<feature type="transmembrane region" description="Helical" evidence="7">
    <location>
        <begin position="45"/>
        <end position="64"/>
    </location>
</feature>
<evidence type="ECO:0000313" key="9">
    <source>
        <dbReference type="Proteomes" id="UP001165685"/>
    </source>
</evidence>
<dbReference type="PANTHER" id="PTHR30106:SF2">
    <property type="entry name" value="UPF0324 INNER MEMBRANE PROTEIN YEIH"/>
    <property type="match status" value="1"/>
</dbReference>
<evidence type="ECO:0000256" key="1">
    <source>
        <dbReference type="ARBA" id="ARBA00004651"/>
    </source>
</evidence>
<dbReference type="Pfam" id="PF03601">
    <property type="entry name" value="Cons_hypoth698"/>
    <property type="match status" value="1"/>
</dbReference>
<keyword evidence="5 7" id="KW-1133">Transmembrane helix</keyword>
<comment type="caution">
    <text evidence="8">The sequence shown here is derived from an EMBL/GenBank/DDBJ whole genome shotgun (WGS) entry which is preliminary data.</text>
</comment>
<feature type="transmembrane region" description="Helical" evidence="7">
    <location>
        <begin position="100"/>
        <end position="122"/>
    </location>
</feature>
<proteinExistence type="inferred from homology"/>
<name>A0ABT4THY2_9ACTN</name>
<evidence type="ECO:0000256" key="3">
    <source>
        <dbReference type="ARBA" id="ARBA00022475"/>
    </source>
</evidence>